<proteinExistence type="inferred from homology"/>
<dbReference type="GO" id="GO:0016491">
    <property type="term" value="F:oxidoreductase activity"/>
    <property type="evidence" value="ECO:0007669"/>
    <property type="project" value="UniProtKB-KW"/>
</dbReference>
<dbReference type="RefSeq" id="WP_066823250.1">
    <property type="nucleotide sequence ID" value="NZ_LTBA01000006.1"/>
</dbReference>
<dbReference type="PANTHER" id="PTHR43429">
    <property type="entry name" value="PYRIDINE NUCLEOTIDE-DISULFIDE OXIDOREDUCTASE DOMAIN-CONTAINING"/>
    <property type="match status" value="1"/>
</dbReference>
<dbReference type="EMBL" id="LTBA01000006">
    <property type="protein sequence ID" value="KYH35106.1"/>
    <property type="molecule type" value="Genomic_DNA"/>
</dbReference>
<dbReference type="InterPro" id="IPR004099">
    <property type="entry name" value="Pyr_nucl-diS_OxRdtase_dimer"/>
</dbReference>
<feature type="domain" description="Pyridine nucleotide-disulphide oxidoreductase dimerisation" evidence="5">
    <location>
        <begin position="321"/>
        <end position="411"/>
    </location>
</feature>
<evidence type="ECO:0000259" key="6">
    <source>
        <dbReference type="Pfam" id="PF07992"/>
    </source>
</evidence>
<sequence length="441" mass="47944">METYEILIIGGGPAAITIVKNLKGKKKTAIIRPEDHSMIYCAMPYAIEGILSLEKTLKKDKLVTDAGATLIRDSVTKVDFESKTVTTEKGNSYGYEKLIISTGANPILPPIEGTNLKNVMTFKTESDLRYIKSIVDNGLKEAVVIGAGAIGIELAQALNKVNVKTYLIDMASTILPNMMDEDMIVSAQKQLAESGVLLYLDNKVSSLKGSNYVEEIILEKGNIKFESEPLVVFAVGMKPNIDIFKNTKLELSKSGIVINNKMETNIPDVYAVGDCTEYKSAITGDVILGKLATNAVPMGRLLAKNLLGENRTYSGFYNGAATKVVDYFVGSTGLSEKAAKDKGYDIVVGKAKFTTTFPIMPFAKDVEIKLIVDKNTKKILGGQVVSGEPVTDKVDQITMAVQFGITIDKLTQFSYSSQPYQSFFPANNLLVHAAEQIVSQL</sequence>
<dbReference type="InterPro" id="IPR050260">
    <property type="entry name" value="FAD-bd_OxRdtase"/>
</dbReference>
<accession>A0A151B5E7</accession>
<dbReference type="Gene3D" id="3.50.50.60">
    <property type="entry name" value="FAD/NAD(P)-binding domain"/>
    <property type="match status" value="2"/>
</dbReference>
<dbReference type="SUPFAM" id="SSF55424">
    <property type="entry name" value="FAD/NAD-linked reductases, dimerisation (C-terminal) domain"/>
    <property type="match status" value="1"/>
</dbReference>
<dbReference type="InterPro" id="IPR016156">
    <property type="entry name" value="FAD/NAD-linked_Rdtase_dimer_sf"/>
</dbReference>
<comment type="cofactor">
    <cofactor evidence="1">
        <name>FAD</name>
        <dbReference type="ChEBI" id="CHEBI:57692"/>
    </cofactor>
</comment>
<dbReference type="OrthoDB" id="9802028at2"/>
<keyword evidence="3" id="KW-0285">Flavoprotein</keyword>
<comment type="caution">
    <text evidence="7">The sequence shown here is derived from an EMBL/GenBank/DDBJ whole genome shotgun (WGS) entry which is preliminary data.</text>
</comment>
<evidence type="ECO:0000259" key="5">
    <source>
        <dbReference type="Pfam" id="PF02852"/>
    </source>
</evidence>
<dbReference type="InterPro" id="IPR036188">
    <property type="entry name" value="FAD/NAD-bd_sf"/>
</dbReference>
<keyword evidence="7" id="KW-0560">Oxidoreductase</keyword>
<evidence type="ECO:0000313" key="7">
    <source>
        <dbReference type="EMBL" id="KYH35106.1"/>
    </source>
</evidence>
<evidence type="ECO:0000313" key="8">
    <source>
        <dbReference type="Proteomes" id="UP000075531"/>
    </source>
</evidence>
<comment type="similarity">
    <text evidence="2">Belongs to the class-III pyridine nucleotide-disulfide oxidoreductase family.</text>
</comment>
<organism evidence="7 8">
    <name type="scientific">Clostridium tepidiprofundi DSM 19306</name>
    <dbReference type="NCBI Taxonomy" id="1121338"/>
    <lineage>
        <taxon>Bacteria</taxon>
        <taxon>Bacillati</taxon>
        <taxon>Bacillota</taxon>
        <taxon>Clostridia</taxon>
        <taxon>Eubacteriales</taxon>
        <taxon>Clostridiaceae</taxon>
        <taxon>Clostridium</taxon>
    </lineage>
</organism>
<dbReference type="PATRIC" id="fig|1121338.3.peg.952"/>
<reference evidence="7 8" key="1">
    <citation type="submission" date="2016-02" db="EMBL/GenBank/DDBJ databases">
        <title>Genome sequence of Clostridium tepidiprofundi DSM 19306.</title>
        <authorList>
            <person name="Poehlein A."/>
            <person name="Daniel R."/>
        </authorList>
    </citation>
    <scope>NUCLEOTIDE SEQUENCE [LARGE SCALE GENOMIC DNA]</scope>
    <source>
        <strain evidence="7 8">DSM 19306</strain>
    </source>
</reference>
<keyword evidence="4" id="KW-0274">FAD</keyword>
<dbReference type="Proteomes" id="UP000075531">
    <property type="component" value="Unassembled WGS sequence"/>
</dbReference>
<dbReference type="Pfam" id="PF02852">
    <property type="entry name" value="Pyr_redox_dim"/>
    <property type="match status" value="1"/>
</dbReference>
<gene>
    <name evidence="7" type="ORF">CLTEP_09260</name>
</gene>
<evidence type="ECO:0000256" key="4">
    <source>
        <dbReference type="ARBA" id="ARBA00022827"/>
    </source>
</evidence>
<dbReference type="STRING" id="1121338.CLTEP_09260"/>
<evidence type="ECO:0000256" key="3">
    <source>
        <dbReference type="ARBA" id="ARBA00022630"/>
    </source>
</evidence>
<feature type="domain" description="FAD/NAD(P)-binding" evidence="6">
    <location>
        <begin position="4"/>
        <end position="286"/>
    </location>
</feature>
<dbReference type="AlphaFoldDB" id="A0A151B5E7"/>
<name>A0A151B5E7_9CLOT</name>
<dbReference type="Pfam" id="PF07992">
    <property type="entry name" value="Pyr_redox_2"/>
    <property type="match status" value="1"/>
</dbReference>
<dbReference type="EC" id="1.6.99.3" evidence="7"/>
<dbReference type="PRINTS" id="PR00368">
    <property type="entry name" value="FADPNR"/>
</dbReference>
<evidence type="ECO:0000256" key="2">
    <source>
        <dbReference type="ARBA" id="ARBA00009130"/>
    </source>
</evidence>
<dbReference type="SUPFAM" id="SSF51905">
    <property type="entry name" value="FAD/NAD(P)-binding domain"/>
    <property type="match status" value="1"/>
</dbReference>
<protein>
    <submittedName>
        <fullName evidence="7">Putative NADH oxidase</fullName>
        <ecNumber evidence="7">1.6.99.3</ecNumber>
    </submittedName>
</protein>
<dbReference type="PANTHER" id="PTHR43429:SF3">
    <property type="entry name" value="NITRITE REDUCTASE [NAD(P)H]"/>
    <property type="match status" value="1"/>
</dbReference>
<dbReference type="InterPro" id="IPR023753">
    <property type="entry name" value="FAD/NAD-binding_dom"/>
</dbReference>
<dbReference type="PRINTS" id="PR00469">
    <property type="entry name" value="PNDRDTASEII"/>
</dbReference>
<keyword evidence="8" id="KW-1185">Reference proteome</keyword>
<evidence type="ECO:0000256" key="1">
    <source>
        <dbReference type="ARBA" id="ARBA00001974"/>
    </source>
</evidence>